<name>A0A4Y3KAD5_CELUD</name>
<comment type="caution">
    <text evidence="2">The sequence shown here is derived from an EMBL/GenBank/DDBJ whole genome shotgun (WGS) entry which is preliminary data.</text>
</comment>
<dbReference type="SUPFAM" id="SSF55166">
    <property type="entry name" value="Hedgehog/DD-peptidase"/>
    <property type="match status" value="1"/>
</dbReference>
<reference evidence="2 3" key="1">
    <citation type="submission" date="2019-06" db="EMBL/GenBank/DDBJ databases">
        <title>Whole genome shotgun sequence of Cellulomonas uda NBRC 3747.</title>
        <authorList>
            <person name="Hosoyama A."/>
            <person name="Uohara A."/>
            <person name="Ohji S."/>
            <person name="Ichikawa N."/>
        </authorList>
    </citation>
    <scope>NUCLEOTIDE SEQUENCE [LARGE SCALE GENOMIC DNA]</scope>
    <source>
        <strain evidence="2 3">NBRC 3747</strain>
    </source>
</reference>
<dbReference type="GO" id="GO:0008233">
    <property type="term" value="F:peptidase activity"/>
    <property type="evidence" value="ECO:0007669"/>
    <property type="project" value="InterPro"/>
</dbReference>
<dbReference type="AlphaFoldDB" id="A0A4Y3KAD5"/>
<evidence type="ECO:0000313" key="2">
    <source>
        <dbReference type="EMBL" id="GEA79928.1"/>
    </source>
</evidence>
<dbReference type="Pfam" id="PF13539">
    <property type="entry name" value="Peptidase_M15_4"/>
    <property type="match status" value="1"/>
</dbReference>
<keyword evidence="3" id="KW-1185">Reference proteome</keyword>
<feature type="domain" description="Peptidase M15C" evidence="1">
    <location>
        <begin position="73"/>
        <end position="141"/>
    </location>
</feature>
<evidence type="ECO:0000313" key="3">
    <source>
        <dbReference type="Proteomes" id="UP000315842"/>
    </source>
</evidence>
<dbReference type="InterPro" id="IPR039561">
    <property type="entry name" value="Peptidase_M15C"/>
</dbReference>
<proteinExistence type="predicted"/>
<accession>A0A4Y3KAD5</accession>
<dbReference type="EMBL" id="BJLP01000004">
    <property type="protein sequence ID" value="GEA79928.1"/>
    <property type="molecule type" value="Genomic_DNA"/>
</dbReference>
<dbReference type="RefSeq" id="WP_166772175.1">
    <property type="nucleotide sequence ID" value="NZ_BJLP01000004.1"/>
</dbReference>
<evidence type="ECO:0000259" key="1">
    <source>
        <dbReference type="Pfam" id="PF13539"/>
    </source>
</evidence>
<sequence>MATTNNGWRIVEEHAVTRVYLADDGDGAQILTGDVARALGWLVEQIHTRVERVTKVNGWRSAAYNQQVGGAPGSNHMSGTAVDVNGHLHPYEAGRRSAAYGTGGWGTEGVKRVRQILAEASGLFAWGLDYNPGWRDGMHFDIAKGKTSDDVARFVATLTPVPEEDTMSRADAYGGTLDLILTAGKRDTPEGRQASDALREVLQPTVAAEVAAALEPIAADVAWLRTHGQTGLARLVREQGTRLSAVSADVATILRDAGVVDADDVADRILDRMAERLQS</sequence>
<dbReference type="Gene3D" id="3.30.1380.10">
    <property type="match status" value="1"/>
</dbReference>
<organism evidence="2 3">
    <name type="scientific">Cellulomonas uda</name>
    <dbReference type="NCBI Taxonomy" id="1714"/>
    <lineage>
        <taxon>Bacteria</taxon>
        <taxon>Bacillati</taxon>
        <taxon>Actinomycetota</taxon>
        <taxon>Actinomycetes</taxon>
        <taxon>Micrococcales</taxon>
        <taxon>Cellulomonadaceae</taxon>
        <taxon>Cellulomonas</taxon>
    </lineage>
</organism>
<dbReference type="Proteomes" id="UP000315842">
    <property type="component" value="Unassembled WGS sequence"/>
</dbReference>
<dbReference type="InterPro" id="IPR009045">
    <property type="entry name" value="Zn_M74/Hedgehog-like"/>
</dbReference>
<gene>
    <name evidence="2" type="ORF">CUD01_03720</name>
</gene>
<protein>
    <recommendedName>
        <fullName evidence="1">Peptidase M15C domain-containing protein</fullName>
    </recommendedName>
</protein>